<dbReference type="InterPro" id="IPR028976">
    <property type="entry name" value="CheC-like_sf"/>
</dbReference>
<dbReference type="SUPFAM" id="SSF103039">
    <property type="entry name" value="CheC-like"/>
    <property type="match status" value="1"/>
</dbReference>
<dbReference type="EMBL" id="DRTB01000221">
    <property type="protein sequence ID" value="HHE05003.1"/>
    <property type="molecule type" value="Genomic_DNA"/>
</dbReference>
<dbReference type="Gene3D" id="3.40.1550.10">
    <property type="entry name" value="CheC-like"/>
    <property type="match status" value="1"/>
</dbReference>
<dbReference type="CDD" id="cd17909">
    <property type="entry name" value="CheC_ClassI"/>
    <property type="match status" value="1"/>
</dbReference>
<evidence type="ECO:0000256" key="2">
    <source>
        <dbReference type="ARBA" id="ARBA00022801"/>
    </source>
</evidence>
<dbReference type="Proteomes" id="UP000886110">
    <property type="component" value="Unassembled WGS sequence"/>
</dbReference>
<dbReference type="PANTHER" id="PTHR43693">
    <property type="entry name" value="PROTEIN PHOSPHATASE CHEZ"/>
    <property type="match status" value="1"/>
</dbReference>
<keyword evidence="1" id="KW-0145">Chemotaxis</keyword>
<proteinExistence type="predicted"/>
<dbReference type="GO" id="GO:0006935">
    <property type="term" value="P:chemotaxis"/>
    <property type="evidence" value="ECO:0007669"/>
    <property type="project" value="UniProtKB-KW"/>
</dbReference>
<evidence type="ECO:0000313" key="4">
    <source>
        <dbReference type="EMBL" id="HHE05003.1"/>
    </source>
</evidence>
<reference evidence="4" key="1">
    <citation type="journal article" date="2020" name="mSystems">
        <title>Genome- and Community-Level Interaction Insights into Carbon Utilization and Element Cycling Functions of Hydrothermarchaeota in Hydrothermal Sediment.</title>
        <authorList>
            <person name="Zhou Z."/>
            <person name="Liu Y."/>
            <person name="Xu W."/>
            <person name="Pan J."/>
            <person name="Luo Z.H."/>
            <person name="Li M."/>
        </authorList>
    </citation>
    <scope>NUCLEOTIDE SEQUENCE [LARGE SCALE GENOMIC DNA]</scope>
    <source>
        <strain evidence="4">HyVt-74</strain>
    </source>
</reference>
<dbReference type="GO" id="GO:0016787">
    <property type="term" value="F:hydrolase activity"/>
    <property type="evidence" value="ECO:0007669"/>
    <property type="project" value="UniProtKB-KW"/>
</dbReference>
<keyword evidence="2" id="KW-0378">Hydrolase</keyword>
<dbReference type="Pfam" id="PF04509">
    <property type="entry name" value="CheC"/>
    <property type="match status" value="1"/>
</dbReference>
<evidence type="ECO:0000259" key="3">
    <source>
        <dbReference type="Pfam" id="PF04509"/>
    </source>
</evidence>
<gene>
    <name evidence="4" type="ORF">ENL19_02950</name>
</gene>
<dbReference type="InterPro" id="IPR007597">
    <property type="entry name" value="CheC"/>
</dbReference>
<dbReference type="AlphaFoldDB" id="A0A7C5DH96"/>
<feature type="domain" description="CheC-like protein" evidence="3">
    <location>
        <begin position="49"/>
        <end position="85"/>
    </location>
</feature>
<evidence type="ECO:0000256" key="1">
    <source>
        <dbReference type="ARBA" id="ARBA00022500"/>
    </source>
</evidence>
<comment type="caution">
    <text evidence="4">The sequence shown here is derived from an EMBL/GenBank/DDBJ whole genome shotgun (WGS) entry which is preliminary data.</text>
</comment>
<dbReference type="InterPro" id="IPR050992">
    <property type="entry name" value="CheZ_family_phosphatases"/>
</dbReference>
<dbReference type="PANTHER" id="PTHR43693:SF1">
    <property type="entry name" value="PROTEIN PHOSPHATASE CHEZ"/>
    <property type="match status" value="1"/>
</dbReference>
<name>A0A7C5DH96_UNCW3</name>
<accession>A0A7C5DH96</accession>
<protein>
    <recommendedName>
        <fullName evidence="3">CheC-like protein domain-containing protein</fullName>
    </recommendedName>
</protein>
<sequence length="146" mass="16138">PPIVAATLTNFFGDITGRNLLIFPEKNARLIIDVLLNKKPGETKTFGEMEISSIKEVANIITSSYLGAISEFLKIMVLPSVPSFVLDDVGAITSSAYLEFADGREYGFCVETNFYFTKEDLKLDGFLLMIPDKNGLETMLKNMGLI</sequence>
<organism evidence="4">
    <name type="scientific">candidate division WOR-3 bacterium</name>
    <dbReference type="NCBI Taxonomy" id="2052148"/>
    <lineage>
        <taxon>Bacteria</taxon>
        <taxon>Bacteria division WOR-3</taxon>
    </lineage>
</organism>
<feature type="non-terminal residue" evidence="4">
    <location>
        <position position="1"/>
    </location>
</feature>